<dbReference type="Pfam" id="PF07969">
    <property type="entry name" value="Amidohydro_3"/>
    <property type="match status" value="1"/>
</dbReference>
<evidence type="ECO:0000313" key="2">
    <source>
        <dbReference type="EMBL" id="MBL4936725.1"/>
    </source>
</evidence>
<evidence type="ECO:0000259" key="1">
    <source>
        <dbReference type="Pfam" id="PF07969"/>
    </source>
</evidence>
<feature type="domain" description="Amidohydrolase 3" evidence="1">
    <location>
        <begin position="46"/>
        <end position="529"/>
    </location>
</feature>
<name>A0ABS1TBK0_9CLOT</name>
<dbReference type="EMBL" id="JAESWC010000008">
    <property type="protein sequence ID" value="MBL4936725.1"/>
    <property type="molecule type" value="Genomic_DNA"/>
</dbReference>
<protein>
    <submittedName>
        <fullName evidence="2">Amidohydrolase</fullName>
    </submittedName>
</protein>
<sequence length="532" mass="59705">MSIFINGNIITLDNNKIAQAFKVRADKFEAVGTSEEVLTLKEHDEEIIDLKGKTVVPGFNDSHMHFLNYAVFKSRVNLSNITSIDEMIETTKNYIKENNIKKGEWIISRGWNHNYFTDGRLPNRYDLDKISTDNPIFFSRVCGHIGVANSEALEASGITNNTDNPDGGVIDKENTVPTGILRENAMNFIFDKIPAMTKEDIKKVLKSAFTDALKYGLTTIHSEDLGTAGDLNNLIEAYKELDSENSLPLRFVLQLNLMNKKALEETKSLGLKSGEVSHMLKIGVMKLYQDGSLGGRTAAMEEPYSDVESHGVTIYDQRELDELVLGSQEAGFQIAIHAIGDRAMHMILNSYEKLQAAYPNTDLRPIIIHCQFTNKKLLERFKALKVIPNVQPSFVMTDWPIVEKAVGKERAEESYNWKEMLDLGLKVSFSSDAPIESFNPLYGVYAAVTRKSLKGDPKQGWYSNQNLTIEEALKCFTLGSAYMNFEESLKGSIEKGKLADFAVLSENILEVDKDFIKNIKILNTYVGGKKSY</sequence>
<dbReference type="SUPFAM" id="SSF51338">
    <property type="entry name" value="Composite domain of metallo-dependent hydrolases"/>
    <property type="match status" value="1"/>
</dbReference>
<reference evidence="2 3" key="1">
    <citation type="submission" date="2021-01" db="EMBL/GenBank/DDBJ databases">
        <title>Genome public.</title>
        <authorList>
            <person name="Liu C."/>
            <person name="Sun Q."/>
        </authorList>
    </citation>
    <scope>NUCLEOTIDE SEQUENCE [LARGE SCALE GENOMIC DNA]</scope>
    <source>
        <strain evidence="2 3">YIM B02515</strain>
    </source>
</reference>
<evidence type="ECO:0000313" key="3">
    <source>
        <dbReference type="Proteomes" id="UP000632377"/>
    </source>
</evidence>
<dbReference type="PANTHER" id="PTHR22642">
    <property type="entry name" value="IMIDAZOLONEPROPIONASE"/>
    <property type="match status" value="1"/>
</dbReference>
<dbReference type="InterPro" id="IPR011059">
    <property type="entry name" value="Metal-dep_hydrolase_composite"/>
</dbReference>
<dbReference type="InterPro" id="IPR032466">
    <property type="entry name" value="Metal_Hydrolase"/>
</dbReference>
<dbReference type="SUPFAM" id="SSF51556">
    <property type="entry name" value="Metallo-dependent hydrolases"/>
    <property type="match status" value="1"/>
</dbReference>
<dbReference type="Proteomes" id="UP000632377">
    <property type="component" value="Unassembled WGS sequence"/>
</dbReference>
<dbReference type="Gene3D" id="3.20.20.140">
    <property type="entry name" value="Metal-dependent hydrolases"/>
    <property type="match status" value="1"/>
</dbReference>
<dbReference type="InterPro" id="IPR013108">
    <property type="entry name" value="Amidohydro_3"/>
</dbReference>
<organism evidence="2 3">
    <name type="scientific">Clostridium rhizosphaerae</name>
    <dbReference type="NCBI Taxonomy" id="2803861"/>
    <lineage>
        <taxon>Bacteria</taxon>
        <taxon>Bacillati</taxon>
        <taxon>Bacillota</taxon>
        <taxon>Clostridia</taxon>
        <taxon>Eubacteriales</taxon>
        <taxon>Clostridiaceae</taxon>
        <taxon>Clostridium</taxon>
    </lineage>
</organism>
<dbReference type="InterPro" id="IPR033932">
    <property type="entry name" value="YtcJ-like"/>
</dbReference>
<gene>
    <name evidence="2" type="ORF">JK636_13255</name>
</gene>
<dbReference type="Gene3D" id="3.10.310.70">
    <property type="match status" value="1"/>
</dbReference>
<dbReference type="RefSeq" id="WP_202749481.1">
    <property type="nucleotide sequence ID" value="NZ_JAESWC010000008.1"/>
</dbReference>
<proteinExistence type="predicted"/>
<keyword evidence="3" id="KW-1185">Reference proteome</keyword>
<accession>A0ABS1TBK0</accession>
<dbReference type="PANTHER" id="PTHR22642:SF2">
    <property type="entry name" value="PROTEIN LONG AFTER FAR-RED 3"/>
    <property type="match status" value="1"/>
</dbReference>
<dbReference type="Gene3D" id="2.30.40.10">
    <property type="entry name" value="Urease, subunit C, domain 1"/>
    <property type="match status" value="1"/>
</dbReference>
<dbReference type="CDD" id="cd01300">
    <property type="entry name" value="YtcJ_like"/>
    <property type="match status" value="1"/>
</dbReference>
<comment type="caution">
    <text evidence="2">The sequence shown here is derived from an EMBL/GenBank/DDBJ whole genome shotgun (WGS) entry which is preliminary data.</text>
</comment>